<dbReference type="AlphaFoldDB" id="A0A1L9QCC6"/>
<sequence>MSDNHTKQAWSLVNEYFHSNQIDPSKLVDHELVRAYLKACQKSTPKGVSISRQGNRLYLRFKTATKATTANNGCNESFTRDGCINALAKAIAVSDKLKTLDSESEFWEWYESEIKGTVSLENDIITIGDAIEIVKNNYINGYDKCGRDRSDKRLRTNTLANYHLTYGKHFEKLNPKLQLTGENIISELNRNWGQLIVSISGSQTLCSKGFKNAYTGVLKLLRDTRLDGELTKVTKHFGVTRIVRKTEEQAIDLETFLDFRARVLGLNGYKLTKAQLNNIESRKSWFKAISFNLLYGFRCSEFKAIRNLDEPVQLGKRLVKALHDPTNDENIVIGRVMAFG</sequence>
<comment type="caution">
    <text evidence="1">The sequence shown here is derived from an EMBL/GenBank/DDBJ whole genome shotgun (WGS) entry which is preliminary data.</text>
</comment>
<dbReference type="EMBL" id="MLAW01000108">
    <property type="protein sequence ID" value="OJJ11398.1"/>
    <property type="molecule type" value="Genomic_DNA"/>
</dbReference>
<gene>
    <name evidence="1" type="ORF">BI308_25790</name>
</gene>
<evidence type="ECO:0000313" key="1">
    <source>
        <dbReference type="EMBL" id="OJJ11398.1"/>
    </source>
</evidence>
<reference evidence="1" key="1">
    <citation type="submission" date="2016-10" db="EMBL/GenBank/DDBJ databases">
        <title>CRISPR-Cas defence system in Roseofilum reptotaenium: evidence of a bacteriophage-cyanobacterium arms race in the coral black band disease.</title>
        <authorList>
            <person name="Buerger P."/>
            <person name="Wood-Charlson E.M."/>
            <person name="Weynberg K.D."/>
            <person name="Willis B."/>
            <person name="Van Oppen M.J."/>
        </authorList>
    </citation>
    <scope>NUCLEOTIDE SEQUENCE [LARGE SCALE GENOMIC DNA]</scope>
    <source>
        <strain evidence="1">AO1-A</strain>
    </source>
</reference>
<keyword evidence="2" id="KW-1185">Reference proteome</keyword>
<protein>
    <submittedName>
        <fullName evidence="1">Uncharacterized protein</fullName>
    </submittedName>
</protein>
<organism evidence="1 2">
    <name type="scientific">Roseofilum reptotaenium AO1-A</name>
    <dbReference type="NCBI Taxonomy" id="1925591"/>
    <lineage>
        <taxon>Bacteria</taxon>
        <taxon>Bacillati</taxon>
        <taxon>Cyanobacteriota</taxon>
        <taxon>Cyanophyceae</taxon>
        <taxon>Desertifilales</taxon>
        <taxon>Desertifilaceae</taxon>
        <taxon>Roseofilum</taxon>
    </lineage>
</organism>
<name>A0A1L9QCC6_9CYAN</name>
<evidence type="ECO:0000313" key="2">
    <source>
        <dbReference type="Proteomes" id="UP000183940"/>
    </source>
</evidence>
<proteinExistence type="predicted"/>
<dbReference type="Proteomes" id="UP000183940">
    <property type="component" value="Unassembled WGS sequence"/>
</dbReference>
<accession>A0A1L9QCC6</accession>